<feature type="transmembrane region" description="Helical" evidence="1">
    <location>
        <begin position="84"/>
        <end position="101"/>
    </location>
</feature>
<protein>
    <submittedName>
        <fullName evidence="2">Conserved TM helix repeat-containing protein</fullName>
    </submittedName>
</protein>
<feature type="transmembrane region" description="Helical" evidence="1">
    <location>
        <begin position="24"/>
        <end position="44"/>
    </location>
</feature>
<comment type="caution">
    <text evidence="2">The sequence shown here is derived from an EMBL/GenBank/DDBJ whole genome shotgun (WGS) entry which is preliminary data.</text>
</comment>
<keyword evidence="1" id="KW-0812">Transmembrane</keyword>
<evidence type="ECO:0000313" key="2">
    <source>
        <dbReference type="EMBL" id="KKR88017.1"/>
    </source>
</evidence>
<evidence type="ECO:0000313" key="3">
    <source>
        <dbReference type="Proteomes" id="UP000034854"/>
    </source>
</evidence>
<reference evidence="2 3" key="1">
    <citation type="journal article" date="2015" name="Nature">
        <title>rRNA introns, odd ribosomes, and small enigmatic genomes across a large radiation of phyla.</title>
        <authorList>
            <person name="Brown C.T."/>
            <person name="Hug L.A."/>
            <person name="Thomas B.C."/>
            <person name="Sharon I."/>
            <person name="Castelle C.J."/>
            <person name="Singh A."/>
            <person name="Wilkins M.J."/>
            <person name="Williams K.H."/>
            <person name="Banfield J.F."/>
        </authorList>
    </citation>
    <scope>NUCLEOTIDE SEQUENCE [LARGE SCALE GENOMIC DNA]</scope>
</reference>
<gene>
    <name evidence="2" type="ORF">UU34_C0001G0014</name>
</gene>
<dbReference type="Proteomes" id="UP000034854">
    <property type="component" value="Unassembled WGS sequence"/>
</dbReference>
<feature type="transmembrane region" description="Helical" evidence="1">
    <location>
        <begin position="113"/>
        <end position="134"/>
    </location>
</feature>
<dbReference type="InterPro" id="IPR008910">
    <property type="entry name" value="MSC_TM_helix"/>
</dbReference>
<dbReference type="Pfam" id="PF05552">
    <property type="entry name" value="MS_channel_1st_1"/>
    <property type="match status" value="1"/>
</dbReference>
<proteinExistence type="predicted"/>
<evidence type="ECO:0000256" key="1">
    <source>
        <dbReference type="SAM" id="Phobius"/>
    </source>
</evidence>
<accession>A0A0G0XK06</accession>
<name>A0A0G0XK06_9BACT</name>
<organism evidence="2 3">
    <name type="scientific">Candidatus Curtissbacteria bacterium GW2011_GWA1_41_11</name>
    <dbReference type="NCBI Taxonomy" id="1618409"/>
    <lineage>
        <taxon>Bacteria</taxon>
        <taxon>Candidatus Curtissiibacteriota</taxon>
    </lineage>
</organism>
<feature type="transmembrane region" description="Helical" evidence="1">
    <location>
        <begin position="155"/>
        <end position="176"/>
    </location>
</feature>
<dbReference type="AlphaFoldDB" id="A0A0G0XK06"/>
<keyword evidence="1" id="KW-1133">Transmembrane helix</keyword>
<keyword evidence="1" id="KW-0472">Membrane</keyword>
<sequence>MNLEDLYVSVSDAVLRSVITFVEFIPSFIGGLIILFIGLVVAGISHRLMLGTLKIIKLEQFLTKYGLTKLEGKDIEWSEILAQIARWTIIVIFLVPALEAWRLSAVNAVLNRVILYIPNVIVAVVLAMIGLVFARIGYKVAYNAAKALGKQLANTVALVAQWSITIFTGFLVLHQLGVAQELLRILFAGLVAMIAIAGGLAFGLGGQHTAKQILEEVWNKFHK</sequence>
<dbReference type="EMBL" id="LCAG01000001">
    <property type="protein sequence ID" value="KKR88017.1"/>
    <property type="molecule type" value="Genomic_DNA"/>
</dbReference>
<dbReference type="Gene3D" id="1.10.287.1260">
    <property type="match status" value="1"/>
</dbReference>
<feature type="transmembrane region" description="Helical" evidence="1">
    <location>
        <begin position="182"/>
        <end position="204"/>
    </location>
</feature>